<organism evidence="2 3">
    <name type="scientific">Acidisarcina polymorpha</name>
    <dbReference type="NCBI Taxonomy" id="2211140"/>
    <lineage>
        <taxon>Bacteria</taxon>
        <taxon>Pseudomonadati</taxon>
        <taxon>Acidobacteriota</taxon>
        <taxon>Terriglobia</taxon>
        <taxon>Terriglobales</taxon>
        <taxon>Acidobacteriaceae</taxon>
        <taxon>Acidisarcina</taxon>
    </lineage>
</organism>
<sequence length="287" mass="32278">MARPAYIATSSAQGIDPMQHKVCEENGGALKRPSISTLLALLFLCAAAAQSAFSAETSPKFRVIVLAEKGGIHQPFVDAGKIWLNELAAKDNFAVDYIEDTAPVNDAFLARYQLFIQLNYAPYNWTPTAQAAFIKYIEQGKGGWIGFHHATLLGEFDGFQMWPWFSKFMGGIRFTAYIPTFADGVVTIEDPAHPTMKGVASPFLIQQEEWYTWDKSPRPNVHVLASVDESTYKPDTKTKMGDHPVIWTNPNYKARNIYIFMGHHPELFQNPAFTRIFTNSIYWAAQQ</sequence>
<dbReference type="AlphaFoldDB" id="A0A2Z5FXV4"/>
<gene>
    <name evidence="2" type="ORF">ACPOL_2386</name>
</gene>
<evidence type="ECO:0000313" key="3">
    <source>
        <dbReference type="Proteomes" id="UP000253606"/>
    </source>
</evidence>
<evidence type="ECO:0000313" key="2">
    <source>
        <dbReference type="EMBL" id="AXC11708.1"/>
    </source>
</evidence>
<dbReference type="PANTHER" id="PTHR40469:SF2">
    <property type="entry name" value="GALACTOSE-BINDING DOMAIN-LIKE SUPERFAMILY PROTEIN"/>
    <property type="match status" value="1"/>
</dbReference>
<feature type="domain" description="ThuA-like" evidence="1">
    <location>
        <begin position="62"/>
        <end position="284"/>
    </location>
</feature>
<dbReference type="EMBL" id="CP030840">
    <property type="protein sequence ID" value="AXC11708.1"/>
    <property type="molecule type" value="Genomic_DNA"/>
</dbReference>
<dbReference type="InterPro" id="IPR029062">
    <property type="entry name" value="Class_I_gatase-like"/>
</dbReference>
<evidence type="ECO:0000259" key="1">
    <source>
        <dbReference type="Pfam" id="PF06283"/>
    </source>
</evidence>
<dbReference type="Gene3D" id="3.40.50.880">
    <property type="match status" value="1"/>
</dbReference>
<dbReference type="Pfam" id="PF06283">
    <property type="entry name" value="ThuA"/>
    <property type="match status" value="1"/>
</dbReference>
<dbReference type="InterPro" id="IPR029010">
    <property type="entry name" value="ThuA-like"/>
</dbReference>
<protein>
    <submittedName>
        <fullName evidence="2">Cytochrome c551/c552</fullName>
    </submittedName>
</protein>
<accession>A0A2Z5FXV4</accession>
<proteinExistence type="predicted"/>
<dbReference type="KEGG" id="abas:ACPOL_2386"/>
<keyword evidence="3" id="KW-1185">Reference proteome</keyword>
<dbReference type="Proteomes" id="UP000253606">
    <property type="component" value="Chromosome"/>
</dbReference>
<dbReference type="PANTHER" id="PTHR40469">
    <property type="entry name" value="SECRETED GLYCOSYL HYDROLASE"/>
    <property type="match status" value="1"/>
</dbReference>
<dbReference type="RefSeq" id="WP_236657397.1">
    <property type="nucleotide sequence ID" value="NZ_CP030840.1"/>
</dbReference>
<dbReference type="SUPFAM" id="SSF52317">
    <property type="entry name" value="Class I glutamine amidotransferase-like"/>
    <property type="match status" value="1"/>
</dbReference>
<name>A0A2Z5FXV4_9BACT</name>
<reference evidence="2 3" key="1">
    <citation type="journal article" date="2018" name="Front. Microbiol.">
        <title>Hydrolytic Capabilities as a Key to Environmental Success: Chitinolytic and Cellulolytic Acidobacteria From Acidic Sub-arctic Soils and Boreal Peatlands.</title>
        <authorList>
            <person name="Belova S.E."/>
            <person name="Ravin N.V."/>
            <person name="Pankratov T.A."/>
            <person name="Rakitin A.L."/>
            <person name="Ivanova A.A."/>
            <person name="Beletsky A.V."/>
            <person name="Mardanov A.V."/>
            <person name="Sinninghe Damste J.S."/>
            <person name="Dedysh S.N."/>
        </authorList>
    </citation>
    <scope>NUCLEOTIDE SEQUENCE [LARGE SCALE GENOMIC DNA]</scope>
    <source>
        <strain evidence="2 3">SBC82</strain>
    </source>
</reference>